<organism evidence="1 2">
    <name type="scientific">Actinacidiphila acididurans</name>
    <dbReference type="NCBI Taxonomy" id="2784346"/>
    <lineage>
        <taxon>Bacteria</taxon>
        <taxon>Bacillati</taxon>
        <taxon>Actinomycetota</taxon>
        <taxon>Actinomycetes</taxon>
        <taxon>Kitasatosporales</taxon>
        <taxon>Streptomycetaceae</taxon>
        <taxon>Actinacidiphila</taxon>
    </lineage>
</organism>
<sequence length="50" mass="5123">MSLVVLLVGMGVLMGAAAHTSLPVFIAAASAIGLWLAAFAVRETLGRRRG</sequence>
<evidence type="ECO:0008006" key="3">
    <source>
        <dbReference type="Google" id="ProtNLM"/>
    </source>
</evidence>
<keyword evidence="2" id="KW-1185">Reference proteome</keyword>
<dbReference type="RefSeq" id="WP_205360623.1">
    <property type="nucleotide sequence ID" value="NZ_JADKYB010000018.1"/>
</dbReference>
<proteinExistence type="predicted"/>
<name>A0ABS2TYX1_9ACTN</name>
<evidence type="ECO:0000313" key="1">
    <source>
        <dbReference type="EMBL" id="MBM9508528.1"/>
    </source>
</evidence>
<protein>
    <recommendedName>
        <fullName evidence="3">Small hydrophobic membrane protein</fullName>
    </recommendedName>
</protein>
<comment type="caution">
    <text evidence="1">The sequence shown here is derived from an EMBL/GenBank/DDBJ whole genome shotgun (WGS) entry which is preliminary data.</text>
</comment>
<reference evidence="1 2" key="1">
    <citation type="submission" date="2021-01" db="EMBL/GenBank/DDBJ databases">
        <title>Streptomyces acididurans sp. nov., isolated from a peat swamp forest soil.</title>
        <authorList>
            <person name="Chantavorakit T."/>
            <person name="Duangmal K."/>
        </authorList>
    </citation>
    <scope>NUCLEOTIDE SEQUENCE [LARGE SCALE GENOMIC DNA]</scope>
    <source>
        <strain evidence="1 2">KK5PA1</strain>
    </source>
</reference>
<dbReference type="Proteomes" id="UP000749040">
    <property type="component" value="Unassembled WGS sequence"/>
</dbReference>
<accession>A0ABS2TYX1</accession>
<dbReference type="EMBL" id="JADKYB010000018">
    <property type="protein sequence ID" value="MBM9508528.1"/>
    <property type="molecule type" value="Genomic_DNA"/>
</dbReference>
<gene>
    <name evidence="1" type="ORF">ITX44_29050</name>
</gene>
<evidence type="ECO:0000313" key="2">
    <source>
        <dbReference type="Proteomes" id="UP000749040"/>
    </source>
</evidence>